<dbReference type="EMBL" id="MU001492">
    <property type="protein sequence ID" value="KAF2451197.1"/>
    <property type="molecule type" value="Genomic_DNA"/>
</dbReference>
<feature type="compositionally biased region" description="Low complexity" evidence="1">
    <location>
        <begin position="122"/>
        <end position="132"/>
    </location>
</feature>
<keyword evidence="3" id="KW-1185">Reference proteome</keyword>
<evidence type="ECO:0000313" key="2">
    <source>
        <dbReference type="EMBL" id="KAF2451197.1"/>
    </source>
</evidence>
<reference evidence="2" key="1">
    <citation type="journal article" date="2020" name="Stud. Mycol.">
        <title>101 Dothideomycetes genomes: a test case for predicting lifestyles and emergence of pathogens.</title>
        <authorList>
            <person name="Haridas S."/>
            <person name="Albert R."/>
            <person name="Binder M."/>
            <person name="Bloem J."/>
            <person name="Labutti K."/>
            <person name="Salamov A."/>
            <person name="Andreopoulos B."/>
            <person name="Baker S."/>
            <person name="Barry K."/>
            <person name="Bills G."/>
            <person name="Bluhm B."/>
            <person name="Cannon C."/>
            <person name="Castanera R."/>
            <person name="Culley D."/>
            <person name="Daum C."/>
            <person name="Ezra D."/>
            <person name="Gonzalez J."/>
            <person name="Henrissat B."/>
            <person name="Kuo A."/>
            <person name="Liang C."/>
            <person name="Lipzen A."/>
            <person name="Lutzoni F."/>
            <person name="Magnuson J."/>
            <person name="Mondo S."/>
            <person name="Nolan M."/>
            <person name="Ohm R."/>
            <person name="Pangilinan J."/>
            <person name="Park H.-J."/>
            <person name="Ramirez L."/>
            <person name="Alfaro M."/>
            <person name="Sun H."/>
            <person name="Tritt A."/>
            <person name="Yoshinaga Y."/>
            <person name="Zwiers L.-H."/>
            <person name="Turgeon B."/>
            <person name="Goodwin S."/>
            <person name="Spatafora J."/>
            <person name="Crous P."/>
            <person name="Grigoriev I."/>
        </authorList>
    </citation>
    <scope>NUCLEOTIDE SEQUENCE</scope>
    <source>
        <strain evidence="2">CBS 690.94</strain>
    </source>
</reference>
<sequence length="157" mass="16792">MQVFEDAGLFRPQWPILSYTWTPARSGDLSDTSLLRCSVAFCANQTVLGWWGVSVRKQPGDPGGNHSTNFIHIACDEMNLNPECRGLGEEGAGRWAATKDDYSQVPITVTATGTGTGEGRMESTTEATATSAVKSKGSERATSRSGAETSSASRSRR</sequence>
<proteinExistence type="predicted"/>
<dbReference type="Proteomes" id="UP000799764">
    <property type="component" value="Unassembled WGS sequence"/>
</dbReference>
<evidence type="ECO:0000256" key="1">
    <source>
        <dbReference type="SAM" id="MobiDB-lite"/>
    </source>
</evidence>
<dbReference type="OrthoDB" id="3784900at2759"/>
<dbReference type="AlphaFoldDB" id="A0A9P4PVW5"/>
<protein>
    <submittedName>
        <fullName evidence="2">Uncharacterized protein</fullName>
    </submittedName>
</protein>
<organism evidence="2 3">
    <name type="scientific">Karstenula rhodostoma CBS 690.94</name>
    <dbReference type="NCBI Taxonomy" id="1392251"/>
    <lineage>
        <taxon>Eukaryota</taxon>
        <taxon>Fungi</taxon>
        <taxon>Dikarya</taxon>
        <taxon>Ascomycota</taxon>
        <taxon>Pezizomycotina</taxon>
        <taxon>Dothideomycetes</taxon>
        <taxon>Pleosporomycetidae</taxon>
        <taxon>Pleosporales</taxon>
        <taxon>Massarineae</taxon>
        <taxon>Didymosphaeriaceae</taxon>
        <taxon>Karstenula</taxon>
    </lineage>
</organism>
<evidence type="ECO:0000313" key="3">
    <source>
        <dbReference type="Proteomes" id="UP000799764"/>
    </source>
</evidence>
<feature type="region of interest" description="Disordered" evidence="1">
    <location>
        <begin position="109"/>
        <end position="157"/>
    </location>
</feature>
<comment type="caution">
    <text evidence="2">The sequence shown here is derived from an EMBL/GenBank/DDBJ whole genome shotgun (WGS) entry which is preliminary data.</text>
</comment>
<gene>
    <name evidence="2" type="ORF">P171DRAFT_589</name>
</gene>
<accession>A0A9P4PVW5</accession>
<name>A0A9P4PVW5_9PLEO</name>
<feature type="compositionally biased region" description="Polar residues" evidence="1">
    <location>
        <begin position="143"/>
        <end position="157"/>
    </location>
</feature>